<evidence type="ECO:0000256" key="1">
    <source>
        <dbReference type="SAM" id="Phobius"/>
    </source>
</evidence>
<feature type="domain" description="J" evidence="3">
    <location>
        <begin position="8"/>
        <end position="64"/>
    </location>
</feature>
<feature type="domain" description="Protein kinase" evidence="2">
    <location>
        <begin position="662"/>
        <end position="925"/>
    </location>
</feature>
<dbReference type="SUPFAM" id="SSF46565">
    <property type="entry name" value="Chaperone J-domain"/>
    <property type="match status" value="1"/>
</dbReference>
<keyword evidence="1" id="KW-0812">Transmembrane</keyword>
<dbReference type="CDD" id="cd06257">
    <property type="entry name" value="DnaJ"/>
    <property type="match status" value="1"/>
</dbReference>
<keyword evidence="1" id="KW-0472">Membrane</keyword>
<dbReference type="Gene3D" id="1.10.510.10">
    <property type="entry name" value="Transferase(Phosphotransferase) domain 1"/>
    <property type="match status" value="1"/>
</dbReference>
<dbReference type="GO" id="GO:0005524">
    <property type="term" value="F:ATP binding"/>
    <property type="evidence" value="ECO:0007669"/>
    <property type="project" value="InterPro"/>
</dbReference>
<dbReference type="InterPro" id="IPR001623">
    <property type="entry name" value="DnaJ_domain"/>
</dbReference>
<dbReference type="InterPro" id="IPR036869">
    <property type="entry name" value="J_dom_sf"/>
</dbReference>
<evidence type="ECO:0000313" key="5">
    <source>
        <dbReference type="Proteomes" id="UP000091967"/>
    </source>
</evidence>
<dbReference type="GO" id="GO:0004672">
    <property type="term" value="F:protein kinase activity"/>
    <property type="evidence" value="ECO:0007669"/>
    <property type="project" value="InterPro"/>
</dbReference>
<dbReference type="InterPro" id="IPR000719">
    <property type="entry name" value="Prot_kinase_dom"/>
</dbReference>
<name>A0A1B8AZM2_FUSPO</name>
<dbReference type="PROSITE" id="PS50011">
    <property type="entry name" value="PROTEIN_KINASE_DOM"/>
    <property type="match status" value="1"/>
</dbReference>
<sequence length="964" mass="110778">MAFTLWADPYESLGVERDAQLSTIHLAYRLRIRSHIRELYKHPATKAEFQKFQDAYEVLIKKNELKHSIQAMMGGELQQVRECWNILLRPRTPTLSDEMQRDKNPFDGPTRERWSAVSRNLTHSRDLPETVQPGWLIGIASCILLCFDLISILLTAIKRWQARKRYAKNDITQRESNTALLGVTVEKDSKQINVELPLILEGQHIMATPDLGSDYNVMSASVAEQLKLKVTDRCFYMFLGNIAQLANGDVLTYERKTSTRFSFPSEEALDHPIEFHIVENLATSVIVGRKFLTKTGTLTTHLDRLVRSPRPFATTLSPPRILHLKKPRRVLRCFINSTPAGANVDTRVDINLASPEFAARCGLRIEPTDQQHQSVQLANGSMASISGCFCARFNAFDKPSAKTLRPVAYMQIFYILDGLTSDVLLGRHLLHEMYNFVDQVDQTSIFFDMKRQDLHDDLNVIAWIDGWRNTLASHSDGHDYLNVKHSAFWSSAGLDFLHPWNRSQPIQTCLTESDTKVEEEMRQKQEIYLKRRKQAIEANKKGGDAIVGHGIMIAEDSKYFCLSGDIRIGGPSTWHVVDWDQRRVVSVTMDGEQDEDDLAIQHYSRLSHQISPDIYRIYVSEHGEIISTYTDANNDMNYYIHYPSLQDASLPEGIKTVRRNELQELDRLGPDVDLVPYPSCAGESKKAVFKYYFMWQYAKASWKEMNLWMRLPRHPNIVPFHRVVIDELEGGVVGFTNIYVPGGNLEENKSRVFKLEWLKQLIEVADELNLVYGISHQDIAPRNLVVDEMTDSIMLFDFNFAARINHPPEEGEAYVEARNDVKGVVFTAFEIITWNNSVRGMSHEDQNLDDLGSKWVKHPDVMLDYPVESYQTLLQEWQKRRAEHVYPPKDVKSIDWPSMPKPPQKSVLVRKMNGESSNIMMDTFFERRQDAWARGEQVVSWERPPQRVLDGRTRVLSTGEIITC</sequence>
<evidence type="ECO:0000313" key="4">
    <source>
        <dbReference type="EMBL" id="OBS25932.1"/>
    </source>
</evidence>
<dbReference type="SUPFAM" id="SSF56112">
    <property type="entry name" value="Protein kinase-like (PK-like)"/>
    <property type="match status" value="1"/>
</dbReference>
<dbReference type="PROSITE" id="PS50076">
    <property type="entry name" value="DNAJ_2"/>
    <property type="match status" value="1"/>
</dbReference>
<keyword evidence="5" id="KW-1185">Reference proteome</keyword>
<evidence type="ECO:0000259" key="2">
    <source>
        <dbReference type="PROSITE" id="PS50011"/>
    </source>
</evidence>
<dbReference type="EMBL" id="LYXU01000002">
    <property type="protein sequence ID" value="OBS25932.1"/>
    <property type="molecule type" value="Genomic_DNA"/>
</dbReference>
<protein>
    <submittedName>
        <fullName evidence="4">Uncharacterized protein</fullName>
    </submittedName>
</protein>
<dbReference type="InterPro" id="IPR011009">
    <property type="entry name" value="Kinase-like_dom_sf"/>
</dbReference>
<dbReference type="InterPro" id="IPR021109">
    <property type="entry name" value="Peptidase_aspartic_dom_sf"/>
</dbReference>
<dbReference type="STRING" id="36050.A0A1B8AZM2"/>
<evidence type="ECO:0000259" key="3">
    <source>
        <dbReference type="PROSITE" id="PS50076"/>
    </source>
</evidence>
<feature type="transmembrane region" description="Helical" evidence="1">
    <location>
        <begin position="135"/>
        <end position="157"/>
    </location>
</feature>
<dbReference type="CDD" id="cd00303">
    <property type="entry name" value="retropepsin_like"/>
    <property type="match status" value="2"/>
</dbReference>
<keyword evidence="1" id="KW-1133">Transmembrane helix</keyword>
<dbReference type="Proteomes" id="UP000091967">
    <property type="component" value="Unassembled WGS sequence"/>
</dbReference>
<organism evidence="4 5">
    <name type="scientific">Fusarium poae</name>
    <dbReference type="NCBI Taxonomy" id="36050"/>
    <lineage>
        <taxon>Eukaryota</taxon>
        <taxon>Fungi</taxon>
        <taxon>Dikarya</taxon>
        <taxon>Ascomycota</taxon>
        <taxon>Pezizomycotina</taxon>
        <taxon>Sordariomycetes</taxon>
        <taxon>Hypocreomycetidae</taxon>
        <taxon>Hypocreales</taxon>
        <taxon>Nectriaceae</taxon>
        <taxon>Fusarium</taxon>
    </lineage>
</organism>
<dbReference type="AlphaFoldDB" id="A0A1B8AZM2"/>
<dbReference type="Gene3D" id="2.40.70.10">
    <property type="entry name" value="Acid Proteases"/>
    <property type="match status" value="2"/>
</dbReference>
<dbReference type="Gene3D" id="1.10.287.110">
    <property type="entry name" value="DnaJ domain"/>
    <property type="match status" value="1"/>
</dbReference>
<gene>
    <name evidence="4" type="ORF">FPOA_06465</name>
</gene>
<accession>A0A1B8AZM2</accession>
<comment type="caution">
    <text evidence="4">The sequence shown here is derived from an EMBL/GenBank/DDBJ whole genome shotgun (WGS) entry which is preliminary data.</text>
</comment>
<proteinExistence type="predicted"/>
<reference evidence="4 5" key="1">
    <citation type="submission" date="2016-06" db="EMBL/GenBank/DDBJ databases">
        <title>Living apart together: crosstalk between the core and supernumerary genomes in a fungal plant pathogen.</title>
        <authorList>
            <person name="Vanheule A."/>
            <person name="Audenaert K."/>
            <person name="Warris S."/>
            <person name="Van De Geest H."/>
            <person name="Schijlen E."/>
            <person name="Hofte M."/>
            <person name="De Saeger S."/>
            <person name="Haesaert G."/>
            <person name="Waalwijk C."/>
            <person name="Van Der Lee T."/>
        </authorList>
    </citation>
    <scope>NUCLEOTIDE SEQUENCE [LARGE SCALE GENOMIC DNA]</scope>
    <source>
        <strain evidence="4 5">2516</strain>
    </source>
</reference>